<comment type="caution">
    <text evidence="1">The sequence shown here is derived from an EMBL/GenBank/DDBJ whole genome shotgun (WGS) entry which is preliminary data.</text>
</comment>
<proteinExistence type="predicted"/>
<dbReference type="RefSeq" id="WP_099362268.1">
    <property type="nucleotide sequence ID" value="NZ_JBHUEK010000005.1"/>
</dbReference>
<dbReference type="Proteomes" id="UP001597227">
    <property type="component" value="Unassembled WGS sequence"/>
</dbReference>
<sequence>MEVWKMKRKDDDVNRKPDAPLFDAPDDKILAFDMFRGISPGLFSDVDLDNPAKKIEDDIISQD</sequence>
<name>A0ABW4MIU7_9BACI</name>
<dbReference type="EMBL" id="JBHUEK010000005">
    <property type="protein sequence ID" value="MFD1777516.1"/>
    <property type="molecule type" value="Genomic_DNA"/>
</dbReference>
<organism evidence="1 2">
    <name type="scientific">Fredinandcohnia salidurans</name>
    <dbReference type="NCBI Taxonomy" id="2595041"/>
    <lineage>
        <taxon>Bacteria</taxon>
        <taxon>Bacillati</taxon>
        <taxon>Bacillota</taxon>
        <taxon>Bacilli</taxon>
        <taxon>Bacillales</taxon>
        <taxon>Bacillaceae</taxon>
        <taxon>Fredinandcohnia</taxon>
    </lineage>
</organism>
<protein>
    <submittedName>
        <fullName evidence="1">Uncharacterized protein</fullName>
    </submittedName>
</protein>
<evidence type="ECO:0000313" key="1">
    <source>
        <dbReference type="EMBL" id="MFD1777516.1"/>
    </source>
</evidence>
<reference evidence="2" key="1">
    <citation type="journal article" date="2019" name="Int. J. Syst. Evol. Microbiol.">
        <title>The Global Catalogue of Microorganisms (GCM) 10K type strain sequencing project: providing services to taxonomists for standard genome sequencing and annotation.</title>
        <authorList>
            <consortium name="The Broad Institute Genomics Platform"/>
            <consortium name="The Broad Institute Genome Sequencing Center for Infectious Disease"/>
            <person name="Wu L."/>
            <person name="Ma J."/>
        </authorList>
    </citation>
    <scope>NUCLEOTIDE SEQUENCE [LARGE SCALE GENOMIC DNA]</scope>
    <source>
        <strain evidence="2">CCUG 15531</strain>
    </source>
</reference>
<evidence type="ECO:0000313" key="2">
    <source>
        <dbReference type="Proteomes" id="UP001597227"/>
    </source>
</evidence>
<gene>
    <name evidence="1" type="ORF">ACFSFW_02435</name>
</gene>
<keyword evidence="2" id="KW-1185">Reference proteome</keyword>
<accession>A0ABW4MIU7</accession>